<feature type="domain" description="Signal transduction histidine kinase subgroup 3 dimerisation and phosphoacceptor" evidence="10">
    <location>
        <begin position="198"/>
        <end position="261"/>
    </location>
</feature>
<evidence type="ECO:0000256" key="6">
    <source>
        <dbReference type="ARBA" id="ARBA00022777"/>
    </source>
</evidence>
<dbReference type="RefSeq" id="WP_124090359.1">
    <property type="nucleotide sequence ID" value="NZ_CBCRYA010000014.1"/>
</dbReference>
<evidence type="ECO:0000256" key="1">
    <source>
        <dbReference type="ARBA" id="ARBA00000085"/>
    </source>
</evidence>
<dbReference type="InterPro" id="IPR036890">
    <property type="entry name" value="HATPase_C_sf"/>
</dbReference>
<dbReference type="PANTHER" id="PTHR24421">
    <property type="entry name" value="NITRATE/NITRITE SENSOR PROTEIN NARX-RELATED"/>
    <property type="match status" value="1"/>
</dbReference>
<dbReference type="EC" id="2.7.13.3" evidence="2"/>
<gene>
    <name evidence="11" type="ORF">PSET11_00495</name>
</gene>
<name>A0A3P5WV05_9MICC</name>
<keyword evidence="7" id="KW-0067">ATP-binding</keyword>
<dbReference type="Gene3D" id="3.30.565.10">
    <property type="entry name" value="Histidine kinase-like ATPase, C-terminal domain"/>
    <property type="match status" value="1"/>
</dbReference>
<dbReference type="CDD" id="cd16917">
    <property type="entry name" value="HATPase_UhpB-NarQ-NarX-like"/>
    <property type="match status" value="1"/>
</dbReference>
<dbReference type="GO" id="GO:0046983">
    <property type="term" value="F:protein dimerization activity"/>
    <property type="evidence" value="ECO:0007669"/>
    <property type="project" value="InterPro"/>
</dbReference>
<dbReference type="GO" id="GO:0005524">
    <property type="term" value="F:ATP binding"/>
    <property type="evidence" value="ECO:0007669"/>
    <property type="project" value="UniProtKB-KW"/>
</dbReference>
<dbReference type="OrthoDB" id="3253720at2"/>
<evidence type="ECO:0000256" key="8">
    <source>
        <dbReference type="ARBA" id="ARBA00023012"/>
    </source>
</evidence>
<dbReference type="AlphaFoldDB" id="A0A3P5WV05"/>
<dbReference type="SUPFAM" id="SSF55874">
    <property type="entry name" value="ATPase domain of HSP90 chaperone/DNA topoisomerase II/histidine kinase"/>
    <property type="match status" value="1"/>
</dbReference>
<evidence type="ECO:0000256" key="9">
    <source>
        <dbReference type="SAM" id="Phobius"/>
    </source>
</evidence>
<dbReference type="Gene3D" id="1.20.5.1930">
    <property type="match status" value="1"/>
</dbReference>
<evidence type="ECO:0000256" key="7">
    <source>
        <dbReference type="ARBA" id="ARBA00022840"/>
    </source>
</evidence>
<dbReference type="GO" id="GO:0016020">
    <property type="term" value="C:membrane"/>
    <property type="evidence" value="ECO:0007669"/>
    <property type="project" value="InterPro"/>
</dbReference>
<sequence>MQPTRQRLRKPASPLPAAFQGTFATRPLPIAWRVAVAVLSLWSLLTDLPAAVAGAANAATAVAYLPVIGLVLLTLGPLLATVRCWQGAAITLAGACFELAVPASPALFFLALTVLVSAFAGSRRVSTAILVAVLAWLTINAALIPQDYLIINVVLAVAVALLFGICRAGVRSREQLADSTAANIRAKLDHAELLAASRRQMTRDLHDVIAHDVTIIALQADAALSTPDPGRQRQSLEAISEAAHTALADLRSMMRVLSPPTAQPAEPVAASLATSADNIAGHLRRLGYPVTLAVTGDLDALPANIQLGMLPVLRECGTNVIVHAAPGSTVDIRITAGPEALELRIANGAQATGHASRIPNSGFGLGFMHERVERLGGTLAAETSGTQWVVAAVVPFDAARALPS</sequence>
<dbReference type="GO" id="GO:0000155">
    <property type="term" value="F:phosphorelay sensor kinase activity"/>
    <property type="evidence" value="ECO:0007669"/>
    <property type="project" value="InterPro"/>
</dbReference>
<dbReference type="EMBL" id="UXAU01000009">
    <property type="protein sequence ID" value="VDC18731.1"/>
    <property type="molecule type" value="Genomic_DNA"/>
</dbReference>
<comment type="catalytic activity">
    <reaction evidence="1">
        <text>ATP + protein L-histidine = ADP + protein N-phospho-L-histidine.</text>
        <dbReference type="EC" id="2.7.13.3"/>
    </reaction>
</comment>
<keyword evidence="4" id="KW-0808">Transferase</keyword>
<evidence type="ECO:0000256" key="4">
    <source>
        <dbReference type="ARBA" id="ARBA00022679"/>
    </source>
</evidence>
<feature type="transmembrane region" description="Helical" evidence="9">
    <location>
        <begin position="92"/>
        <end position="119"/>
    </location>
</feature>
<dbReference type="InterPro" id="IPR050482">
    <property type="entry name" value="Sensor_HK_TwoCompSys"/>
</dbReference>
<evidence type="ECO:0000256" key="5">
    <source>
        <dbReference type="ARBA" id="ARBA00022741"/>
    </source>
</evidence>
<dbReference type="InterPro" id="IPR011712">
    <property type="entry name" value="Sig_transdc_His_kin_sub3_dim/P"/>
</dbReference>
<feature type="transmembrane region" description="Helical" evidence="9">
    <location>
        <begin position="125"/>
        <end position="143"/>
    </location>
</feature>
<keyword evidence="5" id="KW-0547">Nucleotide-binding</keyword>
<dbReference type="Pfam" id="PF07730">
    <property type="entry name" value="HisKA_3"/>
    <property type="match status" value="1"/>
</dbReference>
<evidence type="ECO:0000313" key="11">
    <source>
        <dbReference type="EMBL" id="VDC18731.1"/>
    </source>
</evidence>
<feature type="transmembrane region" description="Helical" evidence="9">
    <location>
        <begin position="150"/>
        <end position="170"/>
    </location>
</feature>
<accession>A0A3P5WV05</accession>
<dbReference type="PANTHER" id="PTHR24421:SF10">
    <property type="entry name" value="NITRATE_NITRITE SENSOR PROTEIN NARQ"/>
    <property type="match status" value="1"/>
</dbReference>
<organism evidence="11 12">
    <name type="scientific">Arthrobacter ulcerisalmonis</name>
    <dbReference type="NCBI Taxonomy" id="2483813"/>
    <lineage>
        <taxon>Bacteria</taxon>
        <taxon>Bacillati</taxon>
        <taxon>Actinomycetota</taxon>
        <taxon>Actinomycetes</taxon>
        <taxon>Micrococcales</taxon>
        <taxon>Micrococcaceae</taxon>
        <taxon>Arthrobacter</taxon>
    </lineage>
</organism>
<keyword evidence="9" id="KW-0812">Transmembrane</keyword>
<proteinExistence type="predicted"/>
<keyword evidence="3" id="KW-0597">Phosphoprotein</keyword>
<protein>
    <recommendedName>
        <fullName evidence="2">histidine kinase</fullName>
        <ecNumber evidence="2">2.7.13.3</ecNumber>
    </recommendedName>
</protein>
<evidence type="ECO:0000256" key="3">
    <source>
        <dbReference type="ARBA" id="ARBA00022553"/>
    </source>
</evidence>
<keyword evidence="9" id="KW-1133">Transmembrane helix</keyword>
<feature type="transmembrane region" description="Helical" evidence="9">
    <location>
        <begin position="58"/>
        <end position="80"/>
    </location>
</feature>
<keyword evidence="12" id="KW-1185">Reference proteome</keyword>
<evidence type="ECO:0000256" key="2">
    <source>
        <dbReference type="ARBA" id="ARBA00012438"/>
    </source>
</evidence>
<keyword evidence="9" id="KW-0472">Membrane</keyword>
<keyword evidence="8" id="KW-0902">Two-component regulatory system</keyword>
<keyword evidence="6 11" id="KW-0418">Kinase</keyword>
<evidence type="ECO:0000259" key="10">
    <source>
        <dbReference type="Pfam" id="PF07730"/>
    </source>
</evidence>
<dbReference type="Proteomes" id="UP000280861">
    <property type="component" value="Unassembled WGS sequence"/>
</dbReference>
<evidence type="ECO:0000313" key="12">
    <source>
        <dbReference type="Proteomes" id="UP000280861"/>
    </source>
</evidence>
<reference evidence="11 12" key="1">
    <citation type="submission" date="2018-11" db="EMBL/GenBank/DDBJ databases">
        <authorList>
            <person name="Criscuolo A."/>
        </authorList>
    </citation>
    <scope>NUCLEOTIDE SEQUENCE [LARGE SCALE GENOMIC DNA]</scope>
    <source>
        <strain evidence="11">AT11b</strain>
    </source>
</reference>